<keyword evidence="6 7" id="KW-0472">Membrane</keyword>
<protein>
    <submittedName>
        <fullName evidence="10">Rhomboid family intramembrane serine protease</fullName>
    </submittedName>
</protein>
<feature type="transmembrane region" description="Helical" evidence="7">
    <location>
        <begin position="301"/>
        <end position="317"/>
    </location>
</feature>
<dbReference type="Pfam" id="PF13453">
    <property type="entry name" value="Zn_ribbon_TFIIB"/>
    <property type="match status" value="2"/>
</dbReference>
<feature type="transmembrane region" description="Helical" evidence="7">
    <location>
        <begin position="323"/>
        <end position="341"/>
    </location>
</feature>
<feature type="domain" description="Peptidase S54 rhomboid" evidence="8">
    <location>
        <begin position="195"/>
        <end position="340"/>
    </location>
</feature>
<dbReference type="GO" id="GO:0004252">
    <property type="term" value="F:serine-type endopeptidase activity"/>
    <property type="evidence" value="ECO:0007669"/>
    <property type="project" value="InterPro"/>
</dbReference>
<sequence>MSAVLNCPHCGNVSMELRELHGHELQTCPQCHGLWCDDGDLSTAIRNKNGMSDAYCIKQGFGETLDGHHYECHRCHVPMKQVHLLKDYHVTLDTCPTCSGIWVDGDEVSMVLAAPKLQDALEQLNAKVNTKSWLFQFLTRMPREYNIKPHRKPWMTWSLLLINTLIFFAYGFDEVSTDWVYTWFAVDSEPLLRGEHLWSLLSYQFLHGGIIHLVGNLYFLWIIGDNLEDALGPWKYLAAYLFCGVIAALVELLASQVSRGELLMVGASGSVAGLFGMYLIWFRHASITFMFVVWQKKLKPVWYFAIWAGINIFGLMSEDLSVAYWAHLGGLAAGLLVGVIWKEKVLAHNPLIQMLQRPEARIIR</sequence>
<gene>
    <name evidence="10" type="ORF">C4F51_08070</name>
</gene>
<evidence type="ECO:0000259" key="8">
    <source>
        <dbReference type="Pfam" id="PF01694"/>
    </source>
</evidence>
<keyword evidence="3 7" id="KW-0812">Transmembrane</keyword>
<keyword evidence="4" id="KW-0378">Hydrolase</keyword>
<dbReference type="PANTHER" id="PTHR43731:SF14">
    <property type="entry name" value="PRESENILIN-ASSOCIATED RHOMBOID-LIKE PROTEIN, MITOCHONDRIAL"/>
    <property type="match status" value="1"/>
</dbReference>
<evidence type="ECO:0000313" key="10">
    <source>
        <dbReference type="EMBL" id="MBE8717142.1"/>
    </source>
</evidence>
<dbReference type="InterPro" id="IPR022764">
    <property type="entry name" value="Peptidase_S54_rhomboid_dom"/>
</dbReference>
<feature type="transmembrane region" description="Helical" evidence="7">
    <location>
        <begin position="205"/>
        <end position="224"/>
    </location>
</feature>
<name>A0A928V2L7_9GAMM</name>
<comment type="similarity">
    <text evidence="2">Belongs to the peptidase S54 family.</text>
</comment>
<dbReference type="InterPro" id="IPR027392">
    <property type="entry name" value="TF_Znf"/>
</dbReference>
<evidence type="ECO:0000256" key="6">
    <source>
        <dbReference type="ARBA" id="ARBA00023136"/>
    </source>
</evidence>
<keyword evidence="5 7" id="KW-1133">Transmembrane helix</keyword>
<dbReference type="SUPFAM" id="SSF144091">
    <property type="entry name" value="Rhomboid-like"/>
    <property type="match status" value="1"/>
</dbReference>
<evidence type="ECO:0000256" key="1">
    <source>
        <dbReference type="ARBA" id="ARBA00004141"/>
    </source>
</evidence>
<organism evidence="10 11">
    <name type="scientific">Cellvibrio polysaccharolyticus</name>
    <dbReference type="NCBI Taxonomy" id="2082724"/>
    <lineage>
        <taxon>Bacteria</taxon>
        <taxon>Pseudomonadati</taxon>
        <taxon>Pseudomonadota</taxon>
        <taxon>Gammaproteobacteria</taxon>
        <taxon>Cellvibrionales</taxon>
        <taxon>Cellvibrionaceae</taxon>
        <taxon>Cellvibrio</taxon>
    </lineage>
</organism>
<dbReference type="EMBL" id="PRDL01000001">
    <property type="protein sequence ID" value="MBE8717142.1"/>
    <property type="molecule type" value="Genomic_DNA"/>
</dbReference>
<keyword evidence="11" id="KW-1185">Reference proteome</keyword>
<reference evidence="10" key="1">
    <citation type="submission" date="2018-07" db="EMBL/GenBank/DDBJ databases">
        <title>Genome assembly of strain Ka43.</title>
        <authorList>
            <person name="Kukolya J."/>
            <person name="Nagy I."/>
            <person name="Horvath B."/>
            <person name="Toth A."/>
        </authorList>
    </citation>
    <scope>NUCLEOTIDE SEQUENCE</scope>
    <source>
        <strain evidence="10">KB43</strain>
    </source>
</reference>
<dbReference type="Proteomes" id="UP000652567">
    <property type="component" value="Unassembled WGS sequence"/>
</dbReference>
<feature type="domain" description="Transcription factor zinc-finger" evidence="9">
    <location>
        <begin position="6"/>
        <end position="45"/>
    </location>
</feature>
<comment type="caution">
    <text evidence="10">The sequence shown here is derived from an EMBL/GenBank/DDBJ whole genome shotgun (WGS) entry which is preliminary data.</text>
</comment>
<dbReference type="InterPro" id="IPR035952">
    <property type="entry name" value="Rhomboid-like_sf"/>
</dbReference>
<dbReference type="Gene3D" id="1.20.1540.10">
    <property type="entry name" value="Rhomboid-like"/>
    <property type="match status" value="1"/>
</dbReference>
<dbReference type="PANTHER" id="PTHR43731">
    <property type="entry name" value="RHOMBOID PROTEASE"/>
    <property type="match status" value="1"/>
</dbReference>
<feature type="transmembrane region" description="Helical" evidence="7">
    <location>
        <begin position="154"/>
        <end position="172"/>
    </location>
</feature>
<evidence type="ECO:0000256" key="4">
    <source>
        <dbReference type="ARBA" id="ARBA00022801"/>
    </source>
</evidence>
<feature type="transmembrane region" description="Helical" evidence="7">
    <location>
        <begin position="262"/>
        <end position="281"/>
    </location>
</feature>
<evidence type="ECO:0000256" key="5">
    <source>
        <dbReference type="ARBA" id="ARBA00022989"/>
    </source>
</evidence>
<feature type="transmembrane region" description="Helical" evidence="7">
    <location>
        <begin position="236"/>
        <end position="256"/>
    </location>
</feature>
<evidence type="ECO:0000256" key="7">
    <source>
        <dbReference type="SAM" id="Phobius"/>
    </source>
</evidence>
<dbReference type="GO" id="GO:0016020">
    <property type="term" value="C:membrane"/>
    <property type="evidence" value="ECO:0007669"/>
    <property type="project" value="UniProtKB-SubCell"/>
</dbReference>
<dbReference type="InterPro" id="IPR050925">
    <property type="entry name" value="Rhomboid_protease_S54"/>
</dbReference>
<dbReference type="GO" id="GO:0006508">
    <property type="term" value="P:proteolysis"/>
    <property type="evidence" value="ECO:0007669"/>
    <property type="project" value="UniProtKB-KW"/>
</dbReference>
<comment type="subcellular location">
    <subcellularLocation>
        <location evidence="1">Membrane</location>
        <topology evidence="1">Multi-pass membrane protein</topology>
    </subcellularLocation>
</comment>
<evidence type="ECO:0000256" key="2">
    <source>
        <dbReference type="ARBA" id="ARBA00009045"/>
    </source>
</evidence>
<feature type="domain" description="Transcription factor zinc-finger" evidence="9">
    <location>
        <begin position="72"/>
        <end position="109"/>
    </location>
</feature>
<proteinExistence type="inferred from homology"/>
<evidence type="ECO:0000259" key="9">
    <source>
        <dbReference type="Pfam" id="PF13453"/>
    </source>
</evidence>
<accession>A0A928V2L7</accession>
<evidence type="ECO:0000256" key="3">
    <source>
        <dbReference type="ARBA" id="ARBA00022692"/>
    </source>
</evidence>
<evidence type="ECO:0000313" key="11">
    <source>
        <dbReference type="Proteomes" id="UP000652567"/>
    </source>
</evidence>
<dbReference type="RefSeq" id="WP_193908758.1">
    <property type="nucleotide sequence ID" value="NZ_PRDL01000001.1"/>
</dbReference>
<dbReference type="Pfam" id="PF01694">
    <property type="entry name" value="Rhomboid"/>
    <property type="match status" value="1"/>
</dbReference>
<dbReference type="AlphaFoldDB" id="A0A928V2L7"/>
<keyword evidence="10" id="KW-0645">Protease</keyword>